<dbReference type="OrthoDB" id="64353at2759"/>
<keyword evidence="3" id="KW-1185">Reference proteome</keyword>
<evidence type="ECO:0000313" key="2">
    <source>
        <dbReference type="EMBL" id="EQC40173.1"/>
    </source>
</evidence>
<dbReference type="InterPro" id="IPR001279">
    <property type="entry name" value="Metallo-B-lactamas"/>
</dbReference>
<dbReference type="SUPFAM" id="SSF56281">
    <property type="entry name" value="Metallo-hydrolase/oxidoreductase"/>
    <property type="match status" value="1"/>
</dbReference>
<proteinExistence type="predicted"/>
<dbReference type="InParanoid" id="T0S4Z3"/>
<dbReference type="PANTHER" id="PTHR11203">
    <property type="entry name" value="CLEAVAGE AND POLYADENYLATION SPECIFICITY FACTOR FAMILY MEMBER"/>
    <property type="match status" value="1"/>
</dbReference>
<sequence length="644" mass="70941">MNPSSSASHALVSIIKLAGSVQGALLRVGETYILLNCGDPSPAAPTAITSMTTMGLPQGSIVSAVLITDWRISSCGMLPPFLSVYNTHHNRRNKDKTNKVPPPTVFLTHATRALLPHILRETKGGDCNVSFLNDSAIAAVSSLAFDQPCVHTDPRGTQITITAHRAGHVAGGALYTIEVDGTQVVFVDGFNLHGSRVLLPASLPPRPPHIALIRGNYSVTVSETRTVIEREFCKVIHDVINLKGKVVIPVFGVGCFFHDILSLLTDYWVRMELTHVPLYVTSDTLLHQQANPFYHALLLDSYTDAFGRRTRLPVYKLPSLQTLQEPHTPMIVFSEGASLTAGDTAAALQAIGQHVNNLLVLSEFCTKGTINRSFLNNEVCAELSKAFHASITCRVHELPSGEEVDARDVAELTRQLSPRHHVVLAGVDDGHIACFHEAIPSASRLTPFSVLGDDDLVLSVPRDIGVRVRSNVAFNRGPMTTLLVAEPRKKMAVYGESSLRRLKKKRHTLEYDHSWKYPKSSAISKRPKEFKKRSGGASFMLQDLLVNDAPDSDDPEEEMQANVSDVHDGIYHALHQWMGVAKYPIERRPMSVEVGSVQVDVSTDWSINMRWSVDDEELASRVFGLAQRVVQQQYGEAHNHSYHH</sequence>
<dbReference type="InterPro" id="IPR036866">
    <property type="entry name" value="RibonucZ/Hydroxyglut_hydro"/>
</dbReference>
<dbReference type="GO" id="GO:0016180">
    <property type="term" value="P:snRNA processing"/>
    <property type="evidence" value="ECO:0007669"/>
    <property type="project" value="TreeGrafter"/>
</dbReference>
<accession>T0S4Z3</accession>
<dbReference type="Gene3D" id="3.40.50.10890">
    <property type="match status" value="1"/>
</dbReference>
<evidence type="ECO:0000313" key="3">
    <source>
        <dbReference type="Proteomes" id="UP000030762"/>
    </source>
</evidence>
<dbReference type="EMBL" id="JH767137">
    <property type="protein sequence ID" value="EQC40173.1"/>
    <property type="molecule type" value="Genomic_DNA"/>
</dbReference>
<dbReference type="RefSeq" id="XP_008606647.1">
    <property type="nucleotide sequence ID" value="XM_008608425.1"/>
</dbReference>
<protein>
    <recommendedName>
        <fullName evidence="1">Metallo-beta-lactamase domain-containing protein</fullName>
    </recommendedName>
</protein>
<dbReference type="Pfam" id="PF16661">
    <property type="entry name" value="Lactamase_B_6"/>
    <property type="match status" value="1"/>
</dbReference>
<reference evidence="2 3" key="1">
    <citation type="submission" date="2012-04" db="EMBL/GenBank/DDBJ databases">
        <title>The Genome Sequence of Saprolegnia declina VS20.</title>
        <authorList>
            <consortium name="The Broad Institute Genome Sequencing Platform"/>
            <person name="Russ C."/>
            <person name="Nusbaum C."/>
            <person name="Tyler B."/>
            <person name="van West P."/>
            <person name="Dieguez-Uribeondo J."/>
            <person name="de Bruijn I."/>
            <person name="Tripathy S."/>
            <person name="Jiang R."/>
            <person name="Young S.K."/>
            <person name="Zeng Q."/>
            <person name="Gargeya S."/>
            <person name="Fitzgerald M."/>
            <person name="Haas B."/>
            <person name="Abouelleil A."/>
            <person name="Alvarado L."/>
            <person name="Arachchi H.M."/>
            <person name="Berlin A."/>
            <person name="Chapman S.B."/>
            <person name="Goldberg J."/>
            <person name="Griggs A."/>
            <person name="Gujja S."/>
            <person name="Hansen M."/>
            <person name="Howarth C."/>
            <person name="Imamovic A."/>
            <person name="Larimer J."/>
            <person name="McCowen C."/>
            <person name="Montmayeur A."/>
            <person name="Murphy C."/>
            <person name="Neiman D."/>
            <person name="Pearson M."/>
            <person name="Priest M."/>
            <person name="Roberts A."/>
            <person name="Saif S."/>
            <person name="Shea T."/>
            <person name="Sisk P."/>
            <person name="Sykes S."/>
            <person name="Wortman J."/>
            <person name="Nusbaum C."/>
            <person name="Birren B."/>
        </authorList>
    </citation>
    <scope>NUCLEOTIDE SEQUENCE [LARGE SCALE GENOMIC DNA]</scope>
    <source>
        <strain evidence="2 3">VS20</strain>
    </source>
</reference>
<dbReference type="PANTHER" id="PTHR11203:SF37">
    <property type="entry name" value="INTEGRATOR COMPLEX SUBUNIT 11"/>
    <property type="match status" value="1"/>
</dbReference>
<dbReference type="AlphaFoldDB" id="T0S4Z3"/>
<dbReference type="STRING" id="1156394.T0S4Z3"/>
<dbReference type="Proteomes" id="UP000030762">
    <property type="component" value="Unassembled WGS sequence"/>
</dbReference>
<feature type="domain" description="Metallo-beta-lactamase" evidence="1">
    <location>
        <begin position="135"/>
        <end position="199"/>
    </location>
</feature>
<dbReference type="OMA" id="WTGCHGK"/>
<dbReference type="InterPro" id="IPR050698">
    <property type="entry name" value="MBL"/>
</dbReference>
<dbReference type="GeneID" id="19943549"/>
<dbReference type="Gene3D" id="3.60.15.10">
    <property type="entry name" value="Ribonuclease Z/Hydroxyacylglutathione hydrolase-like"/>
    <property type="match status" value="1"/>
</dbReference>
<evidence type="ECO:0000259" key="1">
    <source>
        <dbReference type="Pfam" id="PF16661"/>
    </source>
</evidence>
<organism evidence="2 3">
    <name type="scientific">Saprolegnia diclina (strain VS20)</name>
    <dbReference type="NCBI Taxonomy" id="1156394"/>
    <lineage>
        <taxon>Eukaryota</taxon>
        <taxon>Sar</taxon>
        <taxon>Stramenopiles</taxon>
        <taxon>Oomycota</taxon>
        <taxon>Saprolegniomycetes</taxon>
        <taxon>Saprolegniales</taxon>
        <taxon>Saprolegniaceae</taxon>
        <taxon>Saprolegnia</taxon>
    </lineage>
</organism>
<gene>
    <name evidence="2" type="ORF">SDRG_02822</name>
</gene>
<name>T0S4Z3_SAPDV</name>
<dbReference type="VEuPathDB" id="FungiDB:SDRG_02822"/>
<dbReference type="GO" id="GO:0004521">
    <property type="term" value="F:RNA endonuclease activity"/>
    <property type="evidence" value="ECO:0007669"/>
    <property type="project" value="TreeGrafter"/>
</dbReference>
<dbReference type="eggNOG" id="KOG1136">
    <property type="taxonomic scope" value="Eukaryota"/>
</dbReference>
<dbReference type="GO" id="GO:0005634">
    <property type="term" value="C:nucleus"/>
    <property type="evidence" value="ECO:0007669"/>
    <property type="project" value="TreeGrafter"/>
</dbReference>